<gene>
    <name evidence="2" type="ORF">SELMODRAFT_104303</name>
</gene>
<dbReference type="EMBL" id="GL377594">
    <property type="protein sequence ID" value="EFJ22848.1"/>
    <property type="molecule type" value="Genomic_DNA"/>
</dbReference>
<dbReference type="PANTHER" id="PTHR48045">
    <property type="entry name" value="UDP-GLYCOSYLTRANSFERASE 72B1"/>
    <property type="match status" value="1"/>
</dbReference>
<dbReference type="OrthoDB" id="5835829at2759"/>
<evidence type="ECO:0008006" key="4">
    <source>
        <dbReference type="Google" id="ProtNLM"/>
    </source>
</evidence>
<keyword evidence="1" id="KW-0808">Transferase</keyword>
<dbReference type="FunFam" id="3.40.50.2000:FF:000060">
    <property type="entry name" value="Glycosyltransferase"/>
    <property type="match status" value="1"/>
</dbReference>
<dbReference type="Pfam" id="PF00201">
    <property type="entry name" value="UDPGT"/>
    <property type="match status" value="1"/>
</dbReference>
<dbReference type="OMA" id="CDEWRIG"/>
<protein>
    <recommendedName>
        <fullName evidence="4">UDP-glycosyltransferases domain-containing protein</fullName>
    </recommendedName>
</protein>
<evidence type="ECO:0000313" key="2">
    <source>
        <dbReference type="EMBL" id="EFJ22848.1"/>
    </source>
</evidence>
<dbReference type="Proteomes" id="UP000001514">
    <property type="component" value="Unassembled WGS sequence"/>
</dbReference>
<organism evidence="3">
    <name type="scientific">Selaginella moellendorffii</name>
    <name type="common">Spikemoss</name>
    <dbReference type="NCBI Taxonomy" id="88036"/>
    <lineage>
        <taxon>Eukaryota</taxon>
        <taxon>Viridiplantae</taxon>
        <taxon>Streptophyta</taxon>
        <taxon>Embryophyta</taxon>
        <taxon>Tracheophyta</taxon>
        <taxon>Lycopodiopsida</taxon>
        <taxon>Selaginellales</taxon>
        <taxon>Selaginellaceae</taxon>
        <taxon>Selaginella</taxon>
    </lineage>
</organism>
<dbReference type="InParanoid" id="D8RY59"/>
<dbReference type="AlphaFoldDB" id="D8RY59"/>
<dbReference type="CDD" id="cd03784">
    <property type="entry name" value="GT1_Gtf-like"/>
    <property type="match status" value="1"/>
</dbReference>
<dbReference type="GO" id="GO:0035251">
    <property type="term" value="F:UDP-glucosyltransferase activity"/>
    <property type="evidence" value="ECO:0000318"/>
    <property type="project" value="GO_Central"/>
</dbReference>
<dbReference type="HOGENOM" id="CLU_001724_1_0_1"/>
<reference evidence="2 3" key="1">
    <citation type="journal article" date="2011" name="Science">
        <title>The Selaginella genome identifies genetic changes associated with the evolution of vascular plants.</title>
        <authorList>
            <person name="Banks J.A."/>
            <person name="Nishiyama T."/>
            <person name="Hasebe M."/>
            <person name="Bowman J.L."/>
            <person name="Gribskov M."/>
            <person name="dePamphilis C."/>
            <person name="Albert V.A."/>
            <person name="Aono N."/>
            <person name="Aoyama T."/>
            <person name="Ambrose B.A."/>
            <person name="Ashton N.W."/>
            <person name="Axtell M.J."/>
            <person name="Barker E."/>
            <person name="Barker M.S."/>
            <person name="Bennetzen J.L."/>
            <person name="Bonawitz N.D."/>
            <person name="Chapple C."/>
            <person name="Cheng C."/>
            <person name="Correa L.G."/>
            <person name="Dacre M."/>
            <person name="DeBarry J."/>
            <person name="Dreyer I."/>
            <person name="Elias M."/>
            <person name="Engstrom E.M."/>
            <person name="Estelle M."/>
            <person name="Feng L."/>
            <person name="Finet C."/>
            <person name="Floyd S.K."/>
            <person name="Frommer W.B."/>
            <person name="Fujita T."/>
            <person name="Gramzow L."/>
            <person name="Gutensohn M."/>
            <person name="Harholt J."/>
            <person name="Hattori M."/>
            <person name="Heyl A."/>
            <person name="Hirai T."/>
            <person name="Hiwatashi Y."/>
            <person name="Ishikawa M."/>
            <person name="Iwata M."/>
            <person name="Karol K.G."/>
            <person name="Koehler B."/>
            <person name="Kolukisaoglu U."/>
            <person name="Kubo M."/>
            <person name="Kurata T."/>
            <person name="Lalonde S."/>
            <person name="Li K."/>
            <person name="Li Y."/>
            <person name="Litt A."/>
            <person name="Lyons E."/>
            <person name="Manning G."/>
            <person name="Maruyama T."/>
            <person name="Michael T.P."/>
            <person name="Mikami K."/>
            <person name="Miyazaki S."/>
            <person name="Morinaga S."/>
            <person name="Murata T."/>
            <person name="Mueller-Roeber B."/>
            <person name="Nelson D.R."/>
            <person name="Obara M."/>
            <person name="Oguri Y."/>
            <person name="Olmstead R.G."/>
            <person name="Onodera N."/>
            <person name="Petersen B.L."/>
            <person name="Pils B."/>
            <person name="Prigge M."/>
            <person name="Rensing S.A."/>
            <person name="Riano-Pachon D.M."/>
            <person name="Roberts A.W."/>
            <person name="Sato Y."/>
            <person name="Scheller H.V."/>
            <person name="Schulz B."/>
            <person name="Schulz C."/>
            <person name="Shakirov E.V."/>
            <person name="Shibagaki N."/>
            <person name="Shinohara N."/>
            <person name="Shippen D.E."/>
            <person name="Soerensen I."/>
            <person name="Sotooka R."/>
            <person name="Sugimoto N."/>
            <person name="Sugita M."/>
            <person name="Sumikawa N."/>
            <person name="Tanurdzic M."/>
            <person name="Theissen G."/>
            <person name="Ulvskov P."/>
            <person name="Wakazuki S."/>
            <person name="Weng J.K."/>
            <person name="Willats W.W."/>
            <person name="Wipf D."/>
            <person name="Wolf P.G."/>
            <person name="Yang L."/>
            <person name="Zimmer A.D."/>
            <person name="Zhu Q."/>
            <person name="Mitros T."/>
            <person name="Hellsten U."/>
            <person name="Loque D."/>
            <person name="Otillar R."/>
            <person name="Salamov A."/>
            <person name="Schmutz J."/>
            <person name="Shapiro H."/>
            <person name="Lindquist E."/>
            <person name="Lucas S."/>
            <person name="Rokhsar D."/>
            <person name="Grigoriev I.V."/>
        </authorList>
    </citation>
    <scope>NUCLEOTIDE SEQUENCE [LARGE SCALE GENOMIC DNA]</scope>
</reference>
<dbReference type="SUPFAM" id="SSF53756">
    <property type="entry name" value="UDP-Glycosyltransferase/glycogen phosphorylase"/>
    <property type="match status" value="1"/>
</dbReference>
<dbReference type="eggNOG" id="KOG1192">
    <property type="taxonomic scope" value="Eukaryota"/>
</dbReference>
<sequence>MKQAIGGDKFLPVGPLFLLGDRPEDTGFTSFDPKCLGWLDQQPDKSVLYIAFGSVAELSIEELVEFGEGLVASKQKFLWVTRPSKDENTNEFYESFGDKNREQGFVTSWAPQARVLSHSSVGAFLSHCGWNSTIEGVSSGKVILCWPCLFDQNLNRRLVVENWRVGFGFDKTQGKVRREEVERVIRLAMKEDQGREARRRVEELSGKMKRAVTVPGGVSLQNLEKFVWEIVSSRV</sequence>
<dbReference type="InterPro" id="IPR002213">
    <property type="entry name" value="UDP_glucos_trans"/>
</dbReference>
<evidence type="ECO:0000256" key="1">
    <source>
        <dbReference type="ARBA" id="ARBA00022679"/>
    </source>
</evidence>
<proteinExistence type="predicted"/>
<evidence type="ECO:0000313" key="3">
    <source>
        <dbReference type="Proteomes" id="UP000001514"/>
    </source>
</evidence>
<dbReference type="PANTHER" id="PTHR48045:SF31">
    <property type="entry name" value="UDP-GLYCOSYLTRANSFERASE 76B1-LIKE"/>
    <property type="match status" value="1"/>
</dbReference>
<dbReference type="KEGG" id="smo:SELMODRAFT_104303"/>
<accession>D8RY59</accession>
<keyword evidence="3" id="KW-1185">Reference proteome</keyword>
<dbReference type="Gramene" id="EFJ22848">
    <property type="protein sequence ID" value="EFJ22848"/>
    <property type="gene ID" value="SELMODRAFT_104303"/>
</dbReference>
<dbReference type="Gene3D" id="3.40.50.2000">
    <property type="entry name" value="Glycogen Phosphorylase B"/>
    <property type="match status" value="2"/>
</dbReference>
<name>D8RY59_SELML</name>